<comment type="caution">
    <text evidence="18">The sequence shown here is derived from an EMBL/GenBank/DDBJ whole genome shotgun (WGS) entry which is preliminary data.</text>
</comment>
<keyword evidence="2" id="KW-1003">Cell membrane</keyword>
<dbReference type="Gene3D" id="2.70.170.10">
    <property type="entry name" value="Neurotransmitter-gated ion-channel ligand-binding domain"/>
    <property type="match status" value="1"/>
</dbReference>
<evidence type="ECO:0000256" key="4">
    <source>
        <dbReference type="ARBA" id="ARBA00022989"/>
    </source>
</evidence>
<gene>
    <name evidence="18" type="ORF">QQF64_017410</name>
</gene>
<evidence type="ECO:0000256" key="3">
    <source>
        <dbReference type="ARBA" id="ARBA00022692"/>
    </source>
</evidence>
<keyword evidence="3 14" id="KW-0812">Transmembrane</keyword>
<dbReference type="InterPro" id="IPR006029">
    <property type="entry name" value="Neurotrans-gated_channel_TM"/>
</dbReference>
<dbReference type="InterPro" id="IPR038050">
    <property type="entry name" value="Neuro_actylchol_rec"/>
</dbReference>
<evidence type="ECO:0000256" key="9">
    <source>
        <dbReference type="ARBA" id="ARBA00023170"/>
    </source>
</evidence>
<keyword evidence="9" id="KW-0675">Receptor</keyword>
<comment type="subcellular location">
    <subcellularLocation>
        <location evidence="13">Synaptic cell membrane</location>
        <topology evidence="13">Multi-pass membrane protein</topology>
    </subcellularLocation>
</comment>
<sequence>GSEEVKRYACPPLPPYVDELELLGLDEEMDEMETKKPLYDICFHLLKLYSDRHYSLQQLLDPSTVTADRLDYRLSWHLWNVLQALNYNHLSTSCQGLLHGSYAAQLESVGLWEMAIFVLLHIPDSGRRESAVREMLNLHCSLEENEESMEKEQFLTEKLLIPIKWIHQAKAIRACKEGDKRSEALHLYKAGHWNHCHRLVIQHLASDCIINDNYKYLLEFLEGLAVPERSVQIQDWDTSGRVYLDYIHVIQTLQDIQQTESPGYELERLHTEVTSLCSRIERLPCSKAKDRLAQSEMAKRVANILRVVSSLQQGGEGTQHIPLCQLAPHIGRLPMPEDYALEELRSLTQSYLQEYVIICLCAQGRYAFKLLNDLFVNYTNALRPVEDTDNIINVTLQITLSQIIDMDERNQILTTYLWIRQVWFDAYLTWNKTNYDGLDTIRIPSSYVWRPDIVLYNNADDQFSSSMETNVVIRHDGQIMWDQPAITKSSCKVDVSYFPFDVQQCRLTFGSWTHNGNQMDLHNGLDSADLADFVENVEWEVQGMPAKKNIILYGCCSDPYPDITYTLHLKRRASFYIFNLLIPCMMISFLAPLGFYLPADSGEKVSLGVTVLLALTVFQLLVAESMPPSENVPLIGKYYIATMTMITASTALTIFIMNIHHCGPEAQPVPAWARRFILQYLARICFVYDMGESCLSVHTDKPAHKGTLNGQDGGEDIALRVRGISDGEGCSQKIKDQLNENVSPTISPRQGTECRLGWIDGTCVGIDHGEVAGATAERLSESGATRKKSAKKREILVESQCLFHQQNILRNIEYIASFYHEQKATQRRNGEWRKVAKVLDRFFMWIFFIMVFLMSLLIIGKAV</sequence>
<dbReference type="InterPro" id="IPR002394">
    <property type="entry name" value="Nicotinic_acetylcholine_rcpt"/>
</dbReference>
<reference evidence="18 19" key="1">
    <citation type="submission" date="2023-09" db="EMBL/GenBank/DDBJ databases">
        <authorList>
            <person name="Wang M."/>
        </authorList>
    </citation>
    <scope>NUCLEOTIDE SEQUENCE [LARGE SCALE GENOMIC DNA]</scope>
    <source>
        <strain evidence="18">GT-2023</strain>
        <tissue evidence="18">Liver</tissue>
    </source>
</reference>
<evidence type="ECO:0000256" key="8">
    <source>
        <dbReference type="ARBA" id="ARBA00023157"/>
    </source>
</evidence>
<feature type="non-terminal residue" evidence="18">
    <location>
        <position position="1"/>
    </location>
</feature>
<evidence type="ECO:0000256" key="13">
    <source>
        <dbReference type="ARBA" id="ARBA00034099"/>
    </source>
</evidence>
<keyword evidence="11" id="KW-1071">Ligand-gated ion channel</keyword>
<dbReference type="InterPro" id="IPR021967">
    <property type="entry name" value="Nup98_C"/>
</dbReference>
<accession>A0ABR3LM74</accession>
<evidence type="ECO:0000256" key="10">
    <source>
        <dbReference type="ARBA" id="ARBA00023180"/>
    </source>
</evidence>
<evidence type="ECO:0000313" key="19">
    <source>
        <dbReference type="Proteomes" id="UP001558613"/>
    </source>
</evidence>
<evidence type="ECO:0000256" key="11">
    <source>
        <dbReference type="ARBA" id="ARBA00023286"/>
    </source>
</evidence>
<keyword evidence="8" id="KW-1015">Disulfide bond</keyword>
<evidence type="ECO:0000256" key="7">
    <source>
        <dbReference type="ARBA" id="ARBA00023136"/>
    </source>
</evidence>
<keyword evidence="12 14" id="KW-0407">Ion channel</keyword>
<dbReference type="InterPro" id="IPR006201">
    <property type="entry name" value="Neur_channel"/>
</dbReference>
<dbReference type="InterPro" id="IPR006202">
    <property type="entry name" value="Neur_chan_lig-bd"/>
</dbReference>
<keyword evidence="4 14" id="KW-1133">Transmembrane helix</keyword>
<comment type="similarity">
    <text evidence="14">Belongs to the ligand-gated ion channel (TC 1.A.9) family.</text>
</comment>
<keyword evidence="19" id="KW-1185">Reference proteome</keyword>
<evidence type="ECO:0000256" key="6">
    <source>
        <dbReference type="ARBA" id="ARBA00023065"/>
    </source>
</evidence>
<feature type="domain" description="Nuclear pore complex protein NUP96 C-terminal" evidence="17">
    <location>
        <begin position="8"/>
        <end position="172"/>
    </location>
</feature>
<dbReference type="PRINTS" id="PR00252">
    <property type="entry name" value="NRIONCHANNEL"/>
</dbReference>
<evidence type="ECO:0000256" key="2">
    <source>
        <dbReference type="ARBA" id="ARBA00022475"/>
    </source>
</evidence>
<dbReference type="Gene3D" id="1.20.58.390">
    <property type="entry name" value="Neurotransmitter-gated ion-channel transmembrane domain"/>
    <property type="match status" value="2"/>
</dbReference>
<feature type="transmembrane region" description="Helical" evidence="14">
    <location>
        <begin position="575"/>
        <end position="598"/>
    </location>
</feature>
<evidence type="ECO:0000259" key="17">
    <source>
        <dbReference type="Pfam" id="PF12110"/>
    </source>
</evidence>
<feature type="domain" description="Neurotransmitter-gated ion-channel transmembrane" evidence="16">
    <location>
        <begin position="580"/>
        <end position="858"/>
    </location>
</feature>
<keyword evidence="5" id="KW-0770">Synapse</keyword>
<dbReference type="InterPro" id="IPR036734">
    <property type="entry name" value="Neur_chan_lig-bd_sf"/>
</dbReference>
<keyword evidence="10" id="KW-0325">Glycoprotein</keyword>
<dbReference type="PANTHER" id="PTHR18945">
    <property type="entry name" value="NEUROTRANSMITTER GATED ION CHANNEL"/>
    <property type="match status" value="1"/>
</dbReference>
<dbReference type="PROSITE" id="PS00236">
    <property type="entry name" value="NEUROTR_ION_CHANNEL"/>
    <property type="match status" value="1"/>
</dbReference>
<evidence type="ECO:0000256" key="1">
    <source>
        <dbReference type="ARBA" id="ARBA00022448"/>
    </source>
</evidence>
<feature type="domain" description="Neurotransmitter-gated ion-channel ligand-binding" evidence="15">
    <location>
        <begin position="369"/>
        <end position="572"/>
    </location>
</feature>
<dbReference type="Pfam" id="PF02932">
    <property type="entry name" value="Neur_chan_memb"/>
    <property type="match status" value="1"/>
</dbReference>
<dbReference type="EMBL" id="JAYMGO010000021">
    <property type="protein sequence ID" value="KAL1252717.1"/>
    <property type="molecule type" value="Genomic_DNA"/>
</dbReference>
<dbReference type="InterPro" id="IPR018000">
    <property type="entry name" value="Neurotransmitter_ion_chnl_CS"/>
</dbReference>
<dbReference type="Proteomes" id="UP001558613">
    <property type="component" value="Unassembled WGS sequence"/>
</dbReference>
<organism evidence="18 19">
    <name type="scientific">Cirrhinus molitorella</name>
    <name type="common">mud carp</name>
    <dbReference type="NCBI Taxonomy" id="172907"/>
    <lineage>
        <taxon>Eukaryota</taxon>
        <taxon>Metazoa</taxon>
        <taxon>Chordata</taxon>
        <taxon>Craniata</taxon>
        <taxon>Vertebrata</taxon>
        <taxon>Euteleostomi</taxon>
        <taxon>Actinopterygii</taxon>
        <taxon>Neopterygii</taxon>
        <taxon>Teleostei</taxon>
        <taxon>Ostariophysi</taxon>
        <taxon>Cypriniformes</taxon>
        <taxon>Cyprinidae</taxon>
        <taxon>Labeoninae</taxon>
        <taxon>Labeonini</taxon>
        <taxon>Cirrhinus</taxon>
    </lineage>
</organism>
<keyword evidence="1 14" id="KW-0813">Transport</keyword>
<dbReference type="PRINTS" id="PR00254">
    <property type="entry name" value="NICOTINICR"/>
</dbReference>
<evidence type="ECO:0000256" key="12">
    <source>
        <dbReference type="ARBA" id="ARBA00023303"/>
    </source>
</evidence>
<dbReference type="CDD" id="cd19051">
    <property type="entry name" value="LGIC_TM_cation"/>
    <property type="match status" value="1"/>
</dbReference>
<feature type="transmembrane region" description="Helical" evidence="14">
    <location>
        <begin position="842"/>
        <end position="860"/>
    </location>
</feature>
<feature type="transmembrane region" description="Helical" evidence="14">
    <location>
        <begin position="605"/>
        <end position="626"/>
    </location>
</feature>
<protein>
    <submittedName>
        <fullName evidence="18">Uncharacterized protein</fullName>
    </submittedName>
</protein>
<feature type="transmembrane region" description="Helical" evidence="14">
    <location>
        <begin position="638"/>
        <end position="657"/>
    </location>
</feature>
<evidence type="ECO:0000259" key="15">
    <source>
        <dbReference type="Pfam" id="PF02931"/>
    </source>
</evidence>
<dbReference type="Pfam" id="PF12110">
    <property type="entry name" value="Nup96"/>
    <property type="match status" value="1"/>
</dbReference>
<dbReference type="InterPro" id="IPR036719">
    <property type="entry name" value="Neuro-gated_channel_TM_sf"/>
</dbReference>
<keyword evidence="7 14" id="KW-0472">Membrane</keyword>
<dbReference type="SUPFAM" id="SSF63712">
    <property type="entry name" value="Nicotinic receptor ligand binding domain-like"/>
    <property type="match status" value="1"/>
</dbReference>
<dbReference type="Pfam" id="PF02931">
    <property type="entry name" value="Neur_chan_LBD"/>
    <property type="match status" value="1"/>
</dbReference>
<evidence type="ECO:0000256" key="14">
    <source>
        <dbReference type="RuleBase" id="RU000687"/>
    </source>
</evidence>
<evidence type="ECO:0000313" key="18">
    <source>
        <dbReference type="EMBL" id="KAL1252717.1"/>
    </source>
</evidence>
<dbReference type="SUPFAM" id="SSF90112">
    <property type="entry name" value="Neurotransmitter-gated ion-channel transmembrane pore"/>
    <property type="match status" value="1"/>
</dbReference>
<proteinExistence type="inferred from homology"/>
<evidence type="ECO:0000259" key="16">
    <source>
        <dbReference type="Pfam" id="PF02932"/>
    </source>
</evidence>
<name>A0ABR3LM74_9TELE</name>
<evidence type="ECO:0000256" key="5">
    <source>
        <dbReference type="ARBA" id="ARBA00023018"/>
    </source>
</evidence>
<keyword evidence="6 14" id="KW-0406">Ion transport</keyword>
<dbReference type="NCBIfam" id="TIGR00860">
    <property type="entry name" value="LIC"/>
    <property type="match status" value="1"/>
</dbReference>